<evidence type="ECO:0000256" key="5">
    <source>
        <dbReference type="ARBA" id="ARBA00022989"/>
    </source>
</evidence>
<keyword evidence="5 7" id="KW-1133">Transmembrane helix</keyword>
<protein>
    <submittedName>
        <fullName evidence="9">Rhomboid family protein</fullName>
    </submittedName>
</protein>
<dbReference type="InterPro" id="IPR050925">
    <property type="entry name" value="Rhomboid_protease_S54"/>
</dbReference>
<evidence type="ECO:0000259" key="8">
    <source>
        <dbReference type="Pfam" id="PF01694"/>
    </source>
</evidence>
<evidence type="ECO:0000256" key="7">
    <source>
        <dbReference type="SAM" id="Phobius"/>
    </source>
</evidence>
<evidence type="ECO:0000256" key="3">
    <source>
        <dbReference type="ARBA" id="ARBA00022692"/>
    </source>
</evidence>
<keyword evidence="10" id="KW-1185">Reference proteome</keyword>
<feature type="transmembrane region" description="Helical" evidence="7">
    <location>
        <begin position="151"/>
        <end position="175"/>
    </location>
</feature>
<dbReference type="PANTHER" id="PTHR43731">
    <property type="entry name" value="RHOMBOID PROTEASE"/>
    <property type="match status" value="1"/>
</dbReference>
<comment type="similarity">
    <text evidence="2">Belongs to the peptidase S54 family.</text>
</comment>
<dbReference type="KEGG" id="cpf:CPF_1705"/>
<feature type="transmembrane region" description="Helical" evidence="7">
    <location>
        <begin position="210"/>
        <end position="230"/>
    </location>
</feature>
<feature type="transmembrane region" description="Helical" evidence="7">
    <location>
        <begin position="242"/>
        <end position="260"/>
    </location>
</feature>
<organism evidence="9 10">
    <name type="scientific">Clostridium perfringens (strain ATCC 13124 / DSM 756 / JCM 1290 / NCIMB 6125 / NCTC 8237 / Type A)</name>
    <dbReference type="NCBI Taxonomy" id="195103"/>
    <lineage>
        <taxon>Bacteria</taxon>
        <taxon>Bacillati</taxon>
        <taxon>Bacillota</taxon>
        <taxon>Clostridia</taxon>
        <taxon>Eubacteriales</taxon>
        <taxon>Clostridiaceae</taxon>
        <taxon>Clostridium</taxon>
    </lineage>
</organism>
<evidence type="ECO:0000313" key="9">
    <source>
        <dbReference type="EMBL" id="ABG82778.1"/>
    </source>
</evidence>
<dbReference type="eggNOG" id="COG0705">
    <property type="taxonomic scope" value="Bacteria"/>
</dbReference>
<accession>A0A0H2YPC0</accession>
<dbReference type="GO" id="GO:0016020">
    <property type="term" value="C:membrane"/>
    <property type="evidence" value="ECO:0007669"/>
    <property type="project" value="UniProtKB-SubCell"/>
</dbReference>
<reference evidence="9 10" key="1">
    <citation type="journal article" date="2006" name="Genome Res.">
        <title>Skewed genomic variability in strains of the toxigenic bacterial pathogen, Clostridium perfringens.</title>
        <authorList>
            <person name="Myers G.S."/>
            <person name="Rasko D.A."/>
            <person name="Cheung J.K."/>
            <person name="Ravel J."/>
            <person name="Seshadri R."/>
            <person name="Deboy R.T."/>
            <person name="Ren Q."/>
            <person name="Varga J."/>
            <person name="Awad M.M."/>
            <person name="Brinkac L.M."/>
            <person name="Daugherty S.C."/>
            <person name="Haft D.H."/>
            <person name="Dodson R.J."/>
            <person name="Madupu R."/>
            <person name="Nelson W.C."/>
            <person name="Rosovitz M.J."/>
            <person name="Sullivan S.A."/>
            <person name="Khouri H."/>
            <person name="Dimitrov G.I."/>
            <person name="Watkins K.L."/>
            <person name="Mulligan S."/>
            <person name="Benton J."/>
            <person name="Radune D."/>
            <person name="Fisher D.J."/>
            <person name="Atkins H.S."/>
            <person name="Hiscox T."/>
            <person name="Jost B.H."/>
            <person name="Billington S.J."/>
            <person name="Songer J.G."/>
            <person name="McClane B.A."/>
            <person name="Titball R.W."/>
            <person name="Rood J.I."/>
            <person name="Melville S.B."/>
            <person name="Paulsen I.T."/>
        </authorList>
    </citation>
    <scope>NUCLEOTIDE SEQUENCE [LARGE SCALE GENOMIC DNA]</scope>
    <source>
        <strain evidence="10">ATCC 13124 / DSM 756 / JCM 1290 / NCIMB 6125 / NCTC 8237 / S 107 / Type A</strain>
    </source>
</reference>
<dbReference type="Gene3D" id="1.20.1540.10">
    <property type="entry name" value="Rhomboid-like"/>
    <property type="match status" value="1"/>
</dbReference>
<dbReference type="EMBL" id="CP000246">
    <property type="protein sequence ID" value="ABG82778.1"/>
    <property type="molecule type" value="Genomic_DNA"/>
</dbReference>
<feature type="transmembrane region" description="Helical" evidence="7">
    <location>
        <begin position="317"/>
        <end position="337"/>
    </location>
</feature>
<dbReference type="AlphaFoldDB" id="A0A0H2YPC0"/>
<evidence type="ECO:0000256" key="6">
    <source>
        <dbReference type="ARBA" id="ARBA00023136"/>
    </source>
</evidence>
<sequence length="342" mass="38894">MSKFEQDYFNLLINNYGFYVEDLKGEQDKELWIALKTVKDDGKYAVIISKSYEEEENLKIAEDYLKSLGKSYSLHNIILYKSYDRDEKKDEDFSIDENCHRVIVDVQKREVLKSDRSSEPLAKILEFLLKKKEEPKVPWYKKLRCGKVTGILIGLNILAFLVCLIVATALGAGFFRNIVEMNPQILYWMGAKHNNAIIFHGEYYRLVTSMFLHGGIVHLLFNMYALYILGDFIERIYGAKKYLAIYFVSGIVASIFSLYFSPVMGVGASGAIFGLLGAALVFAYNEKDRIGKALVTNIIVIILLNVFIGLSMSNIDISAHFGGFIAGAILGLFFHNYKIIRK</sequence>
<dbReference type="GO" id="GO:0004252">
    <property type="term" value="F:serine-type endopeptidase activity"/>
    <property type="evidence" value="ECO:0007669"/>
    <property type="project" value="InterPro"/>
</dbReference>
<dbReference type="RefSeq" id="WP_003454696.1">
    <property type="nucleotide sequence ID" value="NC_008261.1"/>
</dbReference>
<dbReference type="PANTHER" id="PTHR43731:SF14">
    <property type="entry name" value="PRESENILIN-ASSOCIATED RHOMBOID-LIKE PROTEIN, MITOCHONDRIAL"/>
    <property type="match status" value="1"/>
</dbReference>
<keyword evidence="4" id="KW-0378">Hydrolase</keyword>
<feature type="transmembrane region" description="Helical" evidence="7">
    <location>
        <begin position="266"/>
        <end position="284"/>
    </location>
</feature>
<dbReference type="SUPFAM" id="SSF144091">
    <property type="entry name" value="Rhomboid-like"/>
    <property type="match status" value="1"/>
</dbReference>
<keyword evidence="6 7" id="KW-0472">Membrane</keyword>
<evidence type="ECO:0000313" key="10">
    <source>
        <dbReference type="Proteomes" id="UP000001823"/>
    </source>
</evidence>
<keyword evidence="3 7" id="KW-0812">Transmembrane</keyword>
<comment type="subcellular location">
    <subcellularLocation>
        <location evidence="1">Membrane</location>
        <topology evidence="1">Multi-pass membrane protein</topology>
    </subcellularLocation>
</comment>
<evidence type="ECO:0000256" key="4">
    <source>
        <dbReference type="ARBA" id="ARBA00022801"/>
    </source>
</evidence>
<feature type="transmembrane region" description="Helical" evidence="7">
    <location>
        <begin position="293"/>
        <end position="311"/>
    </location>
</feature>
<feature type="domain" description="Peptidase S54 rhomboid" evidence="8">
    <location>
        <begin position="201"/>
        <end position="335"/>
    </location>
</feature>
<dbReference type="PaxDb" id="195103-CPF_1705"/>
<dbReference type="InterPro" id="IPR022764">
    <property type="entry name" value="Peptidase_S54_rhomboid_dom"/>
</dbReference>
<proteinExistence type="inferred from homology"/>
<name>A0A0H2YPC0_CLOP1</name>
<dbReference type="Pfam" id="PF01694">
    <property type="entry name" value="Rhomboid"/>
    <property type="match status" value="1"/>
</dbReference>
<gene>
    <name evidence="9" type="ordered locus">CPF_1705</name>
</gene>
<evidence type="ECO:0000256" key="1">
    <source>
        <dbReference type="ARBA" id="ARBA00004141"/>
    </source>
</evidence>
<dbReference type="InterPro" id="IPR035952">
    <property type="entry name" value="Rhomboid-like_sf"/>
</dbReference>
<evidence type="ECO:0000256" key="2">
    <source>
        <dbReference type="ARBA" id="ARBA00009045"/>
    </source>
</evidence>
<dbReference type="Proteomes" id="UP000001823">
    <property type="component" value="Chromosome"/>
</dbReference>
<dbReference type="STRING" id="195103.CPF_1705"/>
<dbReference type="HOGENOM" id="CLU_070274_0_0_9"/>